<reference evidence="1 2" key="2">
    <citation type="journal article" date="2022" name="Mol. Ecol. Resour.">
        <title>The genomes of chicory, endive, great burdock and yacon provide insights into Asteraceae paleo-polyploidization history and plant inulin production.</title>
        <authorList>
            <person name="Fan W."/>
            <person name="Wang S."/>
            <person name="Wang H."/>
            <person name="Wang A."/>
            <person name="Jiang F."/>
            <person name="Liu H."/>
            <person name="Zhao H."/>
            <person name="Xu D."/>
            <person name="Zhang Y."/>
        </authorList>
    </citation>
    <scope>NUCLEOTIDE SEQUENCE [LARGE SCALE GENOMIC DNA]</scope>
    <source>
        <strain evidence="2">cv. Yunnan</strain>
        <tissue evidence="1">Leaves</tissue>
    </source>
</reference>
<accession>A0ACB9JRR9</accession>
<name>A0ACB9JRR9_9ASTR</name>
<sequence length="191" mass="21954">MDSKIHPAITVTNVKNFIPITLEMESGHYSSWSEVFKIHCRAFLVIDHLSPKPATVVTPSSSKEGDKDKTPPPADDSWDRIDAIVLQWIYDTISNDLLHTILKPNTTACEAWNALANIFQDNKNTRAVYLSQKAHESHRYYVYLFLRCLNNHRQLREDDLDDVDFDPEFFREDFTSPFEGLPSQVSPSPSR</sequence>
<evidence type="ECO:0000313" key="1">
    <source>
        <dbReference type="EMBL" id="KAI3822718.1"/>
    </source>
</evidence>
<dbReference type="Proteomes" id="UP001056120">
    <property type="component" value="Linkage Group LG03"/>
</dbReference>
<keyword evidence="2" id="KW-1185">Reference proteome</keyword>
<evidence type="ECO:0000313" key="2">
    <source>
        <dbReference type="Proteomes" id="UP001056120"/>
    </source>
</evidence>
<reference evidence="2" key="1">
    <citation type="journal article" date="2022" name="Mol. Ecol. Resour.">
        <title>The genomes of chicory, endive, great burdock and yacon provide insights into Asteraceae palaeo-polyploidization history and plant inulin production.</title>
        <authorList>
            <person name="Fan W."/>
            <person name="Wang S."/>
            <person name="Wang H."/>
            <person name="Wang A."/>
            <person name="Jiang F."/>
            <person name="Liu H."/>
            <person name="Zhao H."/>
            <person name="Xu D."/>
            <person name="Zhang Y."/>
        </authorList>
    </citation>
    <scope>NUCLEOTIDE SEQUENCE [LARGE SCALE GENOMIC DNA]</scope>
    <source>
        <strain evidence="2">cv. Yunnan</strain>
    </source>
</reference>
<comment type="caution">
    <text evidence="1">The sequence shown here is derived from an EMBL/GenBank/DDBJ whole genome shotgun (WGS) entry which is preliminary data.</text>
</comment>
<protein>
    <submittedName>
        <fullName evidence="1">Uncharacterized protein</fullName>
    </submittedName>
</protein>
<proteinExistence type="predicted"/>
<dbReference type="EMBL" id="CM042020">
    <property type="protein sequence ID" value="KAI3822718.1"/>
    <property type="molecule type" value="Genomic_DNA"/>
</dbReference>
<gene>
    <name evidence="1" type="ORF">L1987_10315</name>
</gene>
<organism evidence="1 2">
    <name type="scientific">Smallanthus sonchifolius</name>
    <dbReference type="NCBI Taxonomy" id="185202"/>
    <lineage>
        <taxon>Eukaryota</taxon>
        <taxon>Viridiplantae</taxon>
        <taxon>Streptophyta</taxon>
        <taxon>Embryophyta</taxon>
        <taxon>Tracheophyta</taxon>
        <taxon>Spermatophyta</taxon>
        <taxon>Magnoliopsida</taxon>
        <taxon>eudicotyledons</taxon>
        <taxon>Gunneridae</taxon>
        <taxon>Pentapetalae</taxon>
        <taxon>asterids</taxon>
        <taxon>campanulids</taxon>
        <taxon>Asterales</taxon>
        <taxon>Asteraceae</taxon>
        <taxon>Asteroideae</taxon>
        <taxon>Heliantheae alliance</taxon>
        <taxon>Millerieae</taxon>
        <taxon>Smallanthus</taxon>
    </lineage>
</organism>